<dbReference type="Proteomes" id="UP000091857">
    <property type="component" value="Chromosome 7"/>
</dbReference>
<gene>
    <name evidence="1" type="ORF">MANES_07G053100v8</name>
</gene>
<reference evidence="2" key="1">
    <citation type="journal article" date="2016" name="Nat. Biotechnol.">
        <title>Sequencing wild and cultivated cassava and related species reveals extensive interspecific hybridization and genetic diversity.</title>
        <authorList>
            <person name="Bredeson J.V."/>
            <person name="Lyons J.B."/>
            <person name="Prochnik S.E."/>
            <person name="Wu G.A."/>
            <person name="Ha C.M."/>
            <person name="Edsinger-Gonzales E."/>
            <person name="Grimwood J."/>
            <person name="Schmutz J."/>
            <person name="Rabbi I.Y."/>
            <person name="Egesi C."/>
            <person name="Nauluvula P."/>
            <person name="Lebot V."/>
            <person name="Ndunguru J."/>
            <person name="Mkamilo G."/>
            <person name="Bart R.S."/>
            <person name="Setter T.L."/>
            <person name="Gleadow R.M."/>
            <person name="Kulakow P."/>
            <person name="Ferguson M.E."/>
            <person name="Rounsley S."/>
            <person name="Rokhsar D.S."/>
        </authorList>
    </citation>
    <scope>NUCLEOTIDE SEQUENCE [LARGE SCALE GENOMIC DNA]</scope>
    <source>
        <strain evidence="2">cv. AM560-2</strain>
    </source>
</reference>
<proteinExistence type="predicted"/>
<comment type="caution">
    <text evidence="1">The sequence shown here is derived from an EMBL/GenBank/DDBJ whole genome shotgun (WGS) entry which is preliminary data.</text>
</comment>
<organism evidence="1 2">
    <name type="scientific">Manihot esculenta</name>
    <name type="common">Cassava</name>
    <name type="synonym">Jatropha manihot</name>
    <dbReference type="NCBI Taxonomy" id="3983"/>
    <lineage>
        <taxon>Eukaryota</taxon>
        <taxon>Viridiplantae</taxon>
        <taxon>Streptophyta</taxon>
        <taxon>Embryophyta</taxon>
        <taxon>Tracheophyta</taxon>
        <taxon>Spermatophyta</taxon>
        <taxon>Magnoliopsida</taxon>
        <taxon>eudicotyledons</taxon>
        <taxon>Gunneridae</taxon>
        <taxon>Pentapetalae</taxon>
        <taxon>rosids</taxon>
        <taxon>fabids</taxon>
        <taxon>Malpighiales</taxon>
        <taxon>Euphorbiaceae</taxon>
        <taxon>Crotonoideae</taxon>
        <taxon>Manihoteae</taxon>
        <taxon>Manihot</taxon>
    </lineage>
</organism>
<accession>A0ACB7HD31</accession>
<dbReference type="EMBL" id="CM004393">
    <property type="protein sequence ID" value="KAG8650593.1"/>
    <property type="molecule type" value="Genomic_DNA"/>
</dbReference>
<keyword evidence="2" id="KW-1185">Reference proteome</keyword>
<name>A0ACB7HD31_MANES</name>
<evidence type="ECO:0000313" key="2">
    <source>
        <dbReference type="Proteomes" id="UP000091857"/>
    </source>
</evidence>
<evidence type="ECO:0000313" key="1">
    <source>
        <dbReference type="EMBL" id="KAG8650593.1"/>
    </source>
</evidence>
<protein>
    <submittedName>
        <fullName evidence="1">Uncharacterized protein</fullName>
    </submittedName>
</protein>
<sequence>MTCTNLRALQLRSLYIYYNRIRLSPLIHPTLTQALLYKWELTLHMASSSSKCSHLFLLLLLLSHTAFSGNIVTNLPGFSGDLPFKLETGYTSVGDVEFFYYFVHSESNPAADPLLLYLNGGPGCSGLNGFFYQIGPLKFDINNYTGGLPTLLYEPTAWSKTVNILFLDSPVGTGFSYATTTEAWNTTDTKSAEQAYDFLRNWLTNHSEFETNPVYIGSDSYAGIIVPILAANIFEGNAAGLKPIVNLKGLSLGCPHTDTIVETNAKIPFSHRLALISDAMYESAKDSCNQTYANVDSTHTECVEALGSITECIELINRQNVLDPNCALLSPKEKENVVSRSLRAIRGKFIQPLPRFGDLYCQNFQYLLSDIWTNYRSVQDALHVRQGMIPEFYRCNISLAYTVNVNSVLSYHQNLTTKGLQVLIFSGDHDMIIPHNGIEEWINSLDLTIDIDWRPWFTDGQVAGYTRKYTNNGYRLTYATVKGAGHSPQEYKRKECFDMFHRWIRYYPL</sequence>